<gene>
    <name evidence="12" type="ORF">A7U60_g4843</name>
</gene>
<dbReference type="SUPFAM" id="SSF48264">
    <property type="entry name" value="Cytochrome P450"/>
    <property type="match status" value="1"/>
</dbReference>
<keyword evidence="11" id="KW-0472">Membrane</keyword>
<keyword evidence="11" id="KW-0812">Transmembrane</keyword>
<feature type="transmembrane region" description="Helical" evidence="11">
    <location>
        <begin position="14"/>
        <end position="34"/>
    </location>
</feature>
<evidence type="ECO:0000256" key="4">
    <source>
        <dbReference type="ARBA" id="ARBA00022617"/>
    </source>
</evidence>
<keyword evidence="4 9" id="KW-0349">Heme</keyword>
<dbReference type="Pfam" id="PF00067">
    <property type="entry name" value="p450"/>
    <property type="match status" value="1"/>
</dbReference>
<evidence type="ECO:0000256" key="5">
    <source>
        <dbReference type="ARBA" id="ARBA00022723"/>
    </source>
</evidence>
<comment type="cofactor">
    <cofactor evidence="1 9">
        <name>heme</name>
        <dbReference type="ChEBI" id="CHEBI:30413"/>
    </cofactor>
</comment>
<protein>
    <submittedName>
        <fullName evidence="12">Monooxygenase</fullName>
    </submittedName>
</protein>
<accession>A0A9Q5HYI2</accession>
<dbReference type="InterPro" id="IPR017972">
    <property type="entry name" value="Cyt_P450_CS"/>
</dbReference>
<dbReference type="EMBL" id="LNZH02000185">
    <property type="protein sequence ID" value="OCB88057.1"/>
    <property type="molecule type" value="Genomic_DNA"/>
</dbReference>
<keyword evidence="6 10" id="KW-0560">Oxidoreductase</keyword>
<dbReference type="OrthoDB" id="2789670at2759"/>
<dbReference type="CDD" id="cd11065">
    <property type="entry name" value="CYP64-like"/>
    <property type="match status" value="1"/>
</dbReference>
<keyword evidence="7 9" id="KW-0408">Iron</keyword>
<evidence type="ECO:0000256" key="9">
    <source>
        <dbReference type="PIRSR" id="PIRSR602401-1"/>
    </source>
</evidence>
<dbReference type="GO" id="GO:0020037">
    <property type="term" value="F:heme binding"/>
    <property type="evidence" value="ECO:0007669"/>
    <property type="project" value="InterPro"/>
</dbReference>
<feature type="binding site" description="axial binding residue" evidence="9">
    <location>
        <position position="473"/>
    </location>
    <ligand>
        <name>heme</name>
        <dbReference type="ChEBI" id="CHEBI:30413"/>
    </ligand>
    <ligandPart>
        <name>Fe</name>
        <dbReference type="ChEBI" id="CHEBI:18248"/>
    </ligandPart>
</feature>
<dbReference type="GO" id="GO:0016705">
    <property type="term" value="F:oxidoreductase activity, acting on paired donors, with incorporation or reduction of molecular oxygen"/>
    <property type="evidence" value="ECO:0007669"/>
    <property type="project" value="InterPro"/>
</dbReference>
<evidence type="ECO:0000256" key="7">
    <source>
        <dbReference type="ARBA" id="ARBA00023004"/>
    </source>
</evidence>
<proteinExistence type="inferred from homology"/>
<evidence type="ECO:0000256" key="10">
    <source>
        <dbReference type="RuleBase" id="RU000461"/>
    </source>
</evidence>
<keyword evidence="8 10" id="KW-0503">Monooxygenase</keyword>
<dbReference type="PROSITE" id="PS00086">
    <property type="entry name" value="CYTOCHROME_P450"/>
    <property type="match status" value="1"/>
</dbReference>
<keyword evidence="13" id="KW-1185">Reference proteome</keyword>
<dbReference type="InterPro" id="IPR050364">
    <property type="entry name" value="Cytochrome_P450_fung"/>
</dbReference>
<evidence type="ECO:0000313" key="13">
    <source>
        <dbReference type="Proteomes" id="UP000757232"/>
    </source>
</evidence>
<dbReference type="InterPro" id="IPR002401">
    <property type="entry name" value="Cyt_P450_E_grp-I"/>
</dbReference>
<evidence type="ECO:0000256" key="2">
    <source>
        <dbReference type="ARBA" id="ARBA00005179"/>
    </source>
</evidence>
<dbReference type="Proteomes" id="UP000757232">
    <property type="component" value="Unassembled WGS sequence"/>
</dbReference>
<dbReference type="GO" id="GO:0005506">
    <property type="term" value="F:iron ion binding"/>
    <property type="evidence" value="ECO:0007669"/>
    <property type="project" value="InterPro"/>
</dbReference>
<name>A0A9Q5HYI2_SANBA</name>
<organism evidence="12 13">
    <name type="scientific">Sanghuangporus baumii</name>
    <name type="common">Phellinus baumii</name>
    <dbReference type="NCBI Taxonomy" id="108892"/>
    <lineage>
        <taxon>Eukaryota</taxon>
        <taxon>Fungi</taxon>
        <taxon>Dikarya</taxon>
        <taxon>Basidiomycota</taxon>
        <taxon>Agaricomycotina</taxon>
        <taxon>Agaricomycetes</taxon>
        <taxon>Hymenochaetales</taxon>
        <taxon>Hymenochaetaceae</taxon>
        <taxon>Sanghuangporus</taxon>
    </lineage>
</organism>
<comment type="pathway">
    <text evidence="2">Secondary metabolite biosynthesis.</text>
</comment>
<dbReference type="PANTHER" id="PTHR46300">
    <property type="entry name" value="P450, PUTATIVE (EUROFUNG)-RELATED-RELATED"/>
    <property type="match status" value="1"/>
</dbReference>
<dbReference type="InterPro" id="IPR036396">
    <property type="entry name" value="Cyt_P450_sf"/>
</dbReference>
<comment type="caution">
    <text evidence="12">The sequence shown here is derived from an EMBL/GenBank/DDBJ whole genome shotgun (WGS) entry which is preliminary data.</text>
</comment>
<dbReference type="InterPro" id="IPR001128">
    <property type="entry name" value="Cyt_P450"/>
</dbReference>
<dbReference type="GO" id="GO:0004497">
    <property type="term" value="F:monooxygenase activity"/>
    <property type="evidence" value="ECO:0007669"/>
    <property type="project" value="UniProtKB-KW"/>
</dbReference>
<comment type="similarity">
    <text evidence="3 10">Belongs to the cytochrome P450 family.</text>
</comment>
<keyword evidence="5 9" id="KW-0479">Metal-binding</keyword>
<dbReference type="Gene3D" id="1.10.630.10">
    <property type="entry name" value="Cytochrome P450"/>
    <property type="match status" value="1"/>
</dbReference>
<keyword evidence="11" id="KW-1133">Transmembrane helix</keyword>
<sequence length="552" mass="61829">MALNTVLGLLPSNAVTFFVCGAGLAGCYFAFRVLRGPKTIVRTKGHGLPLPPGPKPLPLVGNTFHMPLQDSWETFTKWGREYGEVVHVSVFNQSIILVNSAKAVNELLGERSAIYSDRPRLPLLGELTGFDWVFALMPYGDLWRTHRRVFSSKFGPSTVHMFNPAFDYASTRLLELLLDRPNEFEDHVRLHIAQQIMMSVYGIVPKTRNDEFVVLAERALTAISELARPGAFLADTFPIFKKIPSWVPGAFSQKMAEQLQSDVQGMRDSPFLESKKKMVTDTLPMPCFISELLEEYERERNEKSDPEIENTIRDLLKNLRTKPSQIKLAALAGSDTCVAALSGFINAMTLYPEVQKRAQAELDAVVGTSRLPTLDDKKDLPYVTAVMKELLRWHVSAPQSLPHMLKEDDEYDGYYLPKGAIVLGNSWGILHDPALYPDPMEFKPERYFDAEDRLDFSANDPADYAFGYGRRACPANYYVESALHLAIARLLATFNFGLAKDENGVPIPVEHRQTPGVVSHPVSYKCSITPRSEQAAALVRQANINMSQAFKI</sequence>
<reference evidence="12" key="1">
    <citation type="submission" date="2016-06" db="EMBL/GenBank/DDBJ databases">
        <title>Draft Genome sequence of the fungus Inonotus baumii.</title>
        <authorList>
            <person name="Zhu H."/>
            <person name="Lin W."/>
        </authorList>
    </citation>
    <scope>NUCLEOTIDE SEQUENCE</scope>
    <source>
        <strain evidence="12">821</strain>
    </source>
</reference>
<dbReference type="PANTHER" id="PTHR46300:SF7">
    <property type="entry name" value="P450, PUTATIVE (EUROFUNG)-RELATED"/>
    <property type="match status" value="1"/>
</dbReference>
<evidence type="ECO:0000256" key="6">
    <source>
        <dbReference type="ARBA" id="ARBA00023002"/>
    </source>
</evidence>
<dbReference type="AlphaFoldDB" id="A0A9Q5HYI2"/>
<evidence type="ECO:0000256" key="11">
    <source>
        <dbReference type="SAM" id="Phobius"/>
    </source>
</evidence>
<evidence type="ECO:0000313" key="12">
    <source>
        <dbReference type="EMBL" id="OCB88057.1"/>
    </source>
</evidence>
<dbReference type="PRINTS" id="PR00463">
    <property type="entry name" value="EP450I"/>
</dbReference>
<evidence type="ECO:0000256" key="8">
    <source>
        <dbReference type="ARBA" id="ARBA00023033"/>
    </source>
</evidence>
<evidence type="ECO:0000256" key="1">
    <source>
        <dbReference type="ARBA" id="ARBA00001971"/>
    </source>
</evidence>
<evidence type="ECO:0000256" key="3">
    <source>
        <dbReference type="ARBA" id="ARBA00010617"/>
    </source>
</evidence>